<feature type="transmembrane region" description="Helical" evidence="10">
    <location>
        <begin position="316"/>
        <end position="341"/>
    </location>
</feature>
<evidence type="ECO:0000256" key="3">
    <source>
        <dbReference type="ARBA" id="ARBA00022448"/>
    </source>
</evidence>
<evidence type="ECO:0000313" key="13">
    <source>
        <dbReference type="EMBL" id="KAJ8602954.1"/>
    </source>
</evidence>
<dbReference type="EMBL" id="JAQMWT010000362">
    <property type="protein sequence ID" value="KAJ8602954.1"/>
    <property type="molecule type" value="Genomic_DNA"/>
</dbReference>
<dbReference type="PANTHER" id="PTHR24223">
    <property type="entry name" value="ATP-BINDING CASSETTE SUB-FAMILY C"/>
    <property type="match status" value="1"/>
</dbReference>
<dbReference type="SUPFAM" id="SSF52540">
    <property type="entry name" value="P-loop containing nucleoside triphosphate hydrolases"/>
    <property type="match status" value="2"/>
</dbReference>
<feature type="transmembrane region" description="Helical" evidence="10">
    <location>
        <begin position="960"/>
        <end position="979"/>
    </location>
</feature>
<dbReference type="InterPro" id="IPR050173">
    <property type="entry name" value="ABC_transporter_C-like"/>
</dbReference>
<feature type="transmembrane region" description="Helical" evidence="10">
    <location>
        <begin position="101"/>
        <end position="122"/>
    </location>
</feature>
<dbReference type="FunFam" id="3.40.50.300:FF:000630">
    <property type="entry name" value="ATP-binding cassette (ABC) transporter, putative"/>
    <property type="match status" value="1"/>
</dbReference>
<feature type="transmembrane region" description="Helical" evidence="10">
    <location>
        <begin position="773"/>
        <end position="797"/>
    </location>
</feature>
<evidence type="ECO:0000256" key="2">
    <source>
        <dbReference type="ARBA" id="ARBA00009726"/>
    </source>
</evidence>
<dbReference type="PROSITE" id="PS00211">
    <property type="entry name" value="ABC_TRANSPORTER_1"/>
    <property type="match status" value="1"/>
</dbReference>
<sequence length="1330" mass="143247">MIEVDLENGLKKKKRKERYSSLVEGLTLRGVWSVIWASRRTPLDASDLPAPLDVFRSTENEALQRQSWEAWDGLPKEKKKEGGLGRLVLWYFFVIPHGGKLALGLSAACVQGLLGTVARFLLLRELIGAYSRGAGASWLVSLALIFFLVVSAEGACAVVARQVVTVAMHAFMARANALLMRKVARPPSRETDVMLSTIFGGDVPRMLTYSKYLALIPCGLTGLLSGVVVIAVYLGAWGLVSLVTMITVLYFQSRFSRQAGKVEPSMFEARDETVRAISRALRGIKAVKFYAWEDQFLEMVRGLRERHIKILLRFRLFVLLSVAMGKVFPVFATVVTLVTIAMARGGRLRTGDAFAALAVFQTIRVGMVMLPFGFVLSNTFHQIAERIGTYLVYDDLDDLDAPEDDLESAAATMTDVVVGFRDEQHAALRVGRFALARGTLTALVGPVGSGKTLLLNVVLGTAPASGRATVDPAIGYAPQEPFVASGTVKDNIVLGRPFEETAFREAIRRAAFDRDVANFPHEVDTQLGERGATLSGGQQARLQLARAFYANPRLLLLDSSLAAVDAAVARRIFDNVRAWVDATGGTALLALSQLHFLPRCDRVVCLDSGAVVADGTVADLLASRSEEEEEGEDDTFLAYCRRTLASAAAREDADVDDAVVLANDDDGDPMRVKSFSSSASSGVVMVTVEEQEKESSFSAAAAAAAGKPSQLVQREKIQRGSVSGAVLRAWARSVGYDRLACVAFFFISSVFILFASDIALARWTSSDGRESLMWIYAGLAFSHLPVLFAGVVILVFATARGGSNLHSATFGRVLGAPVRWFESVPSGRVVARFAGDFEVVDLEWANQLDAVATMGSMYLMLVVAISIIVPILIPVNTVVVLGLAWSLDVINVANRDLKRIANAAVAPCVTNATEAETGRTVAKAHGCSEFFAARQRANVDAALAAFYASATVHQVAYANATAWCSVTALATALVVVLAGSELVPRELAPVALTYALVAPYFAGMMSELYLQLSLCATSLERLFEYLPEANVVPTEAPRALAADDDVANSAWPERGALEFRDVSLRYRAGLPLALKAASFALDPGETCGVCGRTGAGKSTILVALFRLAEPCGGSVVIDGVDTKTLGLGFLRRRLCLIPQEAVLIRGTAKTNCDPFDEFSDDDVATALETVGLPRAFLHQNLVADNDSSVLSVGERQLLALTRCLLRRSRVVCLDEATAHVDSQTDAKIQRVISHEFKHATRLTIAHRLHTVFSYSKLLVMEDGVVAQFGPPLDLLQDRDGPLAAMLAALGPAAVADLEDIARRATTITTDHHRDDDDLVAEVSHSTAAPP</sequence>
<feature type="region of interest" description="Disordered" evidence="9">
    <location>
        <begin position="1311"/>
        <end position="1330"/>
    </location>
</feature>
<feature type="transmembrane region" description="Helical" evidence="10">
    <location>
        <begin position="858"/>
        <end position="885"/>
    </location>
</feature>
<reference evidence="13" key="1">
    <citation type="submission" date="2023-01" db="EMBL/GenBank/DDBJ databases">
        <title>Metagenome sequencing of chrysophaentin producing Chrysophaeum taylorii.</title>
        <authorList>
            <person name="Davison J."/>
            <person name="Bewley C."/>
        </authorList>
    </citation>
    <scope>NUCLEOTIDE SEQUENCE</scope>
    <source>
        <strain evidence="13">NIES-1699</strain>
    </source>
</reference>
<dbReference type="InterPro" id="IPR027417">
    <property type="entry name" value="P-loop_NTPase"/>
</dbReference>
<feature type="transmembrane region" description="Helical" evidence="10">
    <location>
        <begin position="236"/>
        <end position="252"/>
    </location>
</feature>
<dbReference type="Proteomes" id="UP001230188">
    <property type="component" value="Unassembled WGS sequence"/>
</dbReference>
<dbReference type="GO" id="GO:0140359">
    <property type="term" value="F:ABC-type transporter activity"/>
    <property type="evidence" value="ECO:0007669"/>
    <property type="project" value="InterPro"/>
</dbReference>
<dbReference type="CDD" id="cd03244">
    <property type="entry name" value="ABCC_MRP_domain2"/>
    <property type="match status" value="1"/>
</dbReference>
<organism evidence="13 14">
    <name type="scientific">Chrysophaeum taylorii</name>
    <dbReference type="NCBI Taxonomy" id="2483200"/>
    <lineage>
        <taxon>Eukaryota</taxon>
        <taxon>Sar</taxon>
        <taxon>Stramenopiles</taxon>
        <taxon>Ochrophyta</taxon>
        <taxon>Pelagophyceae</taxon>
        <taxon>Pelagomonadales</taxon>
        <taxon>Pelagomonadaceae</taxon>
        <taxon>Chrysophaeum</taxon>
    </lineage>
</organism>
<dbReference type="InterPro" id="IPR017871">
    <property type="entry name" value="ABC_transporter-like_CS"/>
</dbReference>
<feature type="domain" description="ABC transmembrane type-1" evidence="12">
    <location>
        <begin position="739"/>
        <end position="980"/>
    </location>
</feature>
<evidence type="ECO:0000259" key="12">
    <source>
        <dbReference type="PROSITE" id="PS50929"/>
    </source>
</evidence>
<dbReference type="InterPro" id="IPR011527">
    <property type="entry name" value="ABC1_TM_dom"/>
</dbReference>
<evidence type="ECO:0000313" key="14">
    <source>
        <dbReference type="Proteomes" id="UP001230188"/>
    </source>
</evidence>
<dbReference type="InterPro" id="IPR003439">
    <property type="entry name" value="ABC_transporter-like_ATP-bd"/>
</dbReference>
<gene>
    <name evidence="13" type="ORF">CTAYLR_001545</name>
</gene>
<comment type="caution">
    <text evidence="13">The sequence shown here is derived from an EMBL/GenBank/DDBJ whole genome shotgun (WGS) entry which is preliminary data.</text>
</comment>
<evidence type="ECO:0000256" key="5">
    <source>
        <dbReference type="ARBA" id="ARBA00022741"/>
    </source>
</evidence>
<comment type="similarity">
    <text evidence="2">Belongs to the ABC transporter superfamily. ABCC family. Conjugate transporter (TC 3.A.1.208) subfamily.</text>
</comment>
<feature type="transmembrane region" description="Helical" evidence="10">
    <location>
        <begin position="353"/>
        <end position="376"/>
    </location>
</feature>
<accession>A0AAD7UDJ0</accession>
<keyword evidence="14" id="KW-1185">Reference proteome</keyword>
<feature type="domain" description="ABC transporter" evidence="11">
    <location>
        <begin position="411"/>
        <end position="633"/>
    </location>
</feature>
<evidence type="ECO:0000256" key="8">
    <source>
        <dbReference type="ARBA" id="ARBA00023136"/>
    </source>
</evidence>
<evidence type="ECO:0000256" key="6">
    <source>
        <dbReference type="ARBA" id="ARBA00022840"/>
    </source>
</evidence>
<dbReference type="PANTHER" id="PTHR24223:SF456">
    <property type="entry name" value="MULTIDRUG RESISTANCE-ASSOCIATED PROTEIN LETHAL(2)03659"/>
    <property type="match status" value="1"/>
</dbReference>
<keyword evidence="7 10" id="KW-1133">Transmembrane helix</keyword>
<keyword evidence="3" id="KW-0813">Transport</keyword>
<evidence type="ECO:0000259" key="11">
    <source>
        <dbReference type="PROSITE" id="PS50893"/>
    </source>
</evidence>
<dbReference type="Pfam" id="PF00664">
    <property type="entry name" value="ABC_membrane"/>
    <property type="match status" value="2"/>
</dbReference>
<dbReference type="SMART" id="SM00382">
    <property type="entry name" value="AAA"/>
    <property type="match status" value="2"/>
</dbReference>
<name>A0AAD7UDJ0_9STRA</name>
<dbReference type="GO" id="GO:0005524">
    <property type="term" value="F:ATP binding"/>
    <property type="evidence" value="ECO:0007669"/>
    <property type="project" value="UniProtKB-KW"/>
</dbReference>
<feature type="domain" description="ABC transmembrane type-1" evidence="12">
    <location>
        <begin position="102"/>
        <end position="379"/>
    </location>
</feature>
<dbReference type="Gene3D" id="3.40.50.300">
    <property type="entry name" value="P-loop containing nucleotide triphosphate hydrolases"/>
    <property type="match status" value="2"/>
</dbReference>
<keyword evidence="5" id="KW-0547">Nucleotide-binding</keyword>
<proteinExistence type="inferred from homology"/>
<feature type="transmembrane region" description="Helical" evidence="10">
    <location>
        <begin position="134"/>
        <end position="152"/>
    </location>
</feature>
<feature type="transmembrane region" description="Helical" evidence="10">
    <location>
        <begin position="991"/>
        <end position="1012"/>
    </location>
</feature>
<evidence type="ECO:0000256" key="7">
    <source>
        <dbReference type="ARBA" id="ARBA00022989"/>
    </source>
</evidence>
<evidence type="ECO:0000256" key="9">
    <source>
        <dbReference type="SAM" id="MobiDB-lite"/>
    </source>
</evidence>
<dbReference type="PROSITE" id="PS50929">
    <property type="entry name" value="ABC_TM1F"/>
    <property type="match status" value="2"/>
</dbReference>
<dbReference type="Gene3D" id="1.20.1560.10">
    <property type="entry name" value="ABC transporter type 1, transmembrane domain"/>
    <property type="match status" value="2"/>
</dbReference>
<protein>
    <submittedName>
        <fullName evidence="13">Uncharacterized protein</fullName>
    </submittedName>
</protein>
<feature type="domain" description="ABC transporter" evidence="11">
    <location>
        <begin position="1057"/>
        <end position="1287"/>
    </location>
</feature>
<dbReference type="Pfam" id="PF00005">
    <property type="entry name" value="ABC_tran"/>
    <property type="match status" value="2"/>
</dbReference>
<keyword evidence="6" id="KW-0067">ATP-binding</keyword>
<dbReference type="GO" id="GO:0016887">
    <property type="term" value="F:ATP hydrolysis activity"/>
    <property type="evidence" value="ECO:0007669"/>
    <property type="project" value="InterPro"/>
</dbReference>
<evidence type="ECO:0000256" key="4">
    <source>
        <dbReference type="ARBA" id="ARBA00022692"/>
    </source>
</evidence>
<comment type="subcellular location">
    <subcellularLocation>
        <location evidence="1">Membrane</location>
        <topology evidence="1">Multi-pass membrane protein</topology>
    </subcellularLocation>
</comment>
<dbReference type="SUPFAM" id="SSF90123">
    <property type="entry name" value="ABC transporter transmembrane region"/>
    <property type="match status" value="2"/>
</dbReference>
<dbReference type="PROSITE" id="PS50893">
    <property type="entry name" value="ABC_TRANSPORTER_2"/>
    <property type="match status" value="2"/>
</dbReference>
<dbReference type="GO" id="GO:0016020">
    <property type="term" value="C:membrane"/>
    <property type="evidence" value="ECO:0007669"/>
    <property type="project" value="UniProtKB-SubCell"/>
</dbReference>
<evidence type="ECO:0000256" key="1">
    <source>
        <dbReference type="ARBA" id="ARBA00004141"/>
    </source>
</evidence>
<feature type="transmembrane region" description="Helical" evidence="10">
    <location>
        <begin position="739"/>
        <end position="761"/>
    </location>
</feature>
<dbReference type="InterPro" id="IPR003593">
    <property type="entry name" value="AAA+_ATPase"/>
</dbReference>
<dbReference type="InterPro" id="IPR036640">
    <property type="entry name" value="ABC1_TM_sf"/>
</dbReference>
<evidence type="ECO:0000256" key="10">
    <source>
        <dbReference type="SAM" id="Phobius"/>
    </source>
</evidence>
<keyword evidence="4 10" id="KW-0812">Transmembrane</keyword>
<keyword evidence="8 10" id="KW-0472">Membrane</keyword>